<evidence type="ECO:0000313" key="3">
    <source>
        <dbReference type="EMBL" id="RCK68767.1"/>
    </source>
</evidence>
<dbReference type="InterPro" id="IPR041664">
    <property type="entry name" value="AAA_16"/>
</dbReference>
<dbReference type="GO" id="GO:0005524">
    <property type="term" value="F:ATP binding"/>
    <property type="evidence" value="ECO:0007669"/>
    <property type="project" value="UniProtKB-KW"/>
</dbReference>
<keyword evidence="3" id="KW-0067">ATP-binding</keyword>
<sequence>MAAAASDRRWSHEQLLDREDLAVRAGRAAGPRGRGGPGEGGGAAAARRTPRPARAASTGARRTAPAGRPAAAAGHPLVSSADLVERAPVDPAALVGGPCHDDVVAIETPLVGRDAELGLLLGHWREAAAGARLTLLAAEAGGGKTTVIQELCRRIAAEPTRPLVLVGQSVPLGDEGLAFVPVQGVLRQLAASVDVDTIRCWAGAGVDELTVLLPSLGGTRPSRTGCGCSRRSPGCSSRPPPSDPCWWCWRTCTGRTRAPGTCCASPCTPCSPPRCCCWPPTATTSCTGATRCGPTSASWCGCRWSAGSSCRGWTRRR</sequence>
<name>A0A367YSN5_9ACTN</name>
<evidence type="ECO:0000259" key="2">
    <source>
        <dbReference type="Pfam" id="PF13191"/>
    </source>
</evidence>
<keyword evidence="3" id="KW-0547">Nucleotide-binding</keyword>
<feature type="domain" description="Orc1-like AAA ATPase" evidence="2">
    <location>
        <begin position="109"/>
        <end position="209"/>
    </location>
</feature>
<reference evidence="3 4" key="1">
    <citation type="submission" date="2018-07" db="EMBL/GenBank/DDBJ databases">
        <title>Desertimonas flava gen. nov. sp. nov.</title>
        <authorList>
            <person name="Liu S."/>
        </authorList>
    </citation>
    <scope>NUCLEOTIDE SEQUENCE [LARGE SCALE GENOMIC DNA]</scope>
    <source>
        <strain evidence="3 4">16Sb5-5</strain>
    </source>
</reference>
<dbReference type="AlphaFoldDB" id="A0A367YSN5"/>
<proteinExistence type="predicted"/>
<organism evidence="3 4">
    <name type="scientific">Desertihabitans brevis</name>
    <dbReference type="NCBI Taxonomy" id="2268447"/>
    <lineage>
        <taxon>Bacteria</taxon>
        <taxon>Bacillati</taxon>
        <taxon>Actinomycetota</taxon>
        <taxon>Actinomycetes</taxon>
        <taxon>Propionibacteriales</taxon>
        <taxon>Propionibacteriaceae</taxon>
        <taxon>Desertihabitans</taxon>
    </lineage>
</organism>
<dbReference type="Proteomes" id="UP000252770">
    <property type="component" value="Unassembled WGS sequence"/>
</dbReference>
<comment type="caution">
    <text evidence="3">The sequence shown here is derived from an EMBL/GenBank/DDBJ whole genome shotgun (WGS) entry which is preliminary data.</text>
</comment>
<feature type="compositionally biased region" description="Low complexity" evidence="1">
    <location>
        <begin position="44"/>
        <end position="73"/>
    </location>
</feature>
<protein>
    <submittedName>
        <fullName evidence="3">ATP-binding protein</fullName>
    </submittedName>
</protein>
<keyword evidence="4" id="KW-1185">Reference proteome</keyword>
<evidence type="ECO:0000313" key="4">
    <source>
        <dbReference type="Proteomes" id="UP000252770"/>
    </source>
</evidence>
<dbReference type="EMBL" id="QOUI01000009">
    <property type="protein sequence ID" value="RCK68767.1"/>
    <property type="molecule type" value="Genomic_DNA"/>
</dbReference>
<dbReference type="Pfam" id="PF13191">
    <property type="entry name" value="AAA_16"/>
    <property type="match status" value="1"/>
</dbReference>
<feature type="region of interest" description="Disordered" evidence="1">
    <location>
        <begin position="1"/>
        <end position="73"/>
    </location>
</feature>
<feature type="compositionally biased region" description="Basic and acidic residues" evidence="1">
    <location>
        <begin position="1"/>
        <end position="22"/>
    </location>
</feature>
<gene>
    <name evidence="3" type="ORF">DT076_14390</name>
</gene>
<feature type="compositionally biased region" description="Gly residues" evidence="1">
    <location>
        <begin position="32"/>
        <end position="43"/>
    </location>
</feature>
<evidence type="ECO:0000256" key="1">
    <source>
        <dbReference type="SAM" id="MobiDB-lite"/>
    </source>
</evidence>
<accession>A0A367YSN5</accession>